<dbReference type="SUPFAM" id="SSF51735">
    <property type="entry name" value="NAD(P)-binding Rossmann-fold domains"/>
    <property type="match status" value="1"/>
</dbReference>
<proteinExistence type="inferred from homology"/>
<dbReference type="GO" id="GO:0051287">
    <property type="term" value="F:NAD binding"/>
    <property type="evidence" value="ECO:0007669"/>
    <property type="project" value="InterPro"/>
</dbReference>
<dbReference type="InterPro" id="IPR006140">
    <property type="entry name" value="D-isomer_DH_NAD-bd"/>
</dbReference>
<evidence type="ECO:0000256" key="4">
    <source>
        <dbReference type="RuleBase" id="RU003719"/>
    </source>
</evidence>
<keyword evidence="3" id="KW-0520">NAD</keyword>
<dbReference type="FunFam" id="3.40.50.720:FF:000203">
    <property type="entry name" value="D-3-phosphoglycerate dehydrogenase (SerA)"/>
    <property type="match status" value="1"/>
</dbReference>
<dbReference type="AlphaFoldDB" id="A0A4Q5LN65"/>
<dbReference type="PROSITE" id="PS00671">
    <property type="entry name" value="D_2_HYDROXYACID_DH_3"/>
    <property type="match status" value="1"/>
</dbReference>
<dbReference type="CDD" id="cd12162">
    <property type="entry name" value="2-Hacid_dh_4"/>
    <property type="match status" value="1"/>
</dbReference>
<protein>
    <submittedName>
        <fullName evidence="7">D-2-hydroxyacid dehydrogenase</fullName>
    </submittedName>
</protein>
<organism evidence="7 8">
    <name type="scientific">Mucilaginibacter terrigena</name>
    <dbReference type="NCBI Taxonomy" id="2492395"/>
    <lineage>
        <taxon>Bacteria</taxon>
        <taxon>Pseudomonadati</taxon>
        <taxon>Bacteroidota</taxon>
        <taxon>Sphingobacteriia</taxon>
        <taxon>Sphingobacteriales</taxon>
        <taxon>Sphingobacteriaceae</taxon>
        <taxon>Mucilaginibacter</taxon>
    </lineage>
</organism>
<dbReference type="InterPro" id="IPR029753">
    <property type="entry name" value="D-isomer_DH_CS"/>
</dbReference>
<evidence type="ECO:0000259" key="6">
    <source>
        <dbReference type="Pfam" id="PF02826"/>
    </source>
</evidence>
<evidence type="ECO:0000256" key="1">
    <source>
        <dbReference type="ARBA" id="ARBA00005854"/>
    </source>
</evidence>
<keyword evidence="8" id="KW-1185">Reference proteome</keyword>
<evidence type="ECO:0000259" key="5">
    <source>
        <dbReference type="Pfam" id="PF00389"/>
    </source>
</evidence>
<dbReference type="Pfam" id="PF00389">
    <property type="entry name" value="2-Hacid_dh"/>
    <property type="match status" value="1"/>
</dbReference>
<name>A0A4Q5LN65_9SPHI</name>
<dbReference type="GO" id="GO:0016616">
    <property type="term" value="F:oxidoreductase activity, acting on the CH-OH group of donors, NAD or NADP as acceptor"/>
    <property type="evidence" value="ECO:0007669"/>
    <property type="project" value="InterPro"/>
</dbReference>
<dbReference type="InterPro" id="IPR006139">
    <property type="entry name" value="D-isomer_2_OHA_DH_cat_dom"/>
</dbReference>
<dbReference type="Proteomes" id="UP000293331">
    <property type="component" value="Unassembled WGS sequence"/>
</dbReference>
<feature type="domain" description="D-isomer specific 2-hydroxyacid dehydrogenase NAD-binding" evidence="6">
    <location>
        <begin position="107"/>
        <end position="287"/>
    </location>
</feature>
<dbReference type="PROSITE" id="PS00670">
    <property type="entry name" value="D_2_HYDROXYACID_DH_2"/>
    <property type="match status" value="1"/>
</dbReference>
<sequence length="319" mass="34632">MKIVVLDGYTLNPGDISWDALKNLGEVVLYDRTPPAEVLERSRGADILLTNKTPLSGEVIDQLPGLRYIGVLATGYNIVDADAARRNGVVVCNAPGYGTTSVVQLTFALLLGLTQHVQQHSDSVMNGDWARSADFCYWNSPLVELAGKTIGIIGFGSIGQKVGDVATAFGMNIIGNSRTRTDQSHRDNFRWADIPELLAESDVVSIHCPLFPETTGLINTENLKRMKRSAFLLNTSRGPIIVDKDLADALNNDIIAGAGIDVLSVEPPRPDNPLFKAKNCIITPHIAWATKEARTRLMQMVVDNLAGYLNGNPVNVVNK</sequence>
<dbReference type="RefSeq" id="WP_129876266.1">
    <property type="nucleotide sequence ID" value="NZ_SEWG01000003.1"/>
</dbReference>
<dbReference type="OrthoDB" id="1522997at2"/>
<reference evidence="7 8" key="1">
    <citation type="submission" date="2019-02" db="EMBL/GenBank/DDBJ databases">
        <title>Bacterial novel species Mucilaginibacter sp. 17JY9-4 isolated from soil.</title>
        <authorList>
            <person name="Jung H.-Y."/>
        </authorList>
    </citation>
    <scope>NUCLEOTIDE SEQUENCE [LARGE SCALE GENOMIC DNA]</scope>
    <source>
        <strain evidence="7 8">17JY9-4</strain>
    </source>
</reference>
<evidence type="ECO:0000313" key="7">
    <source>
        <dbReference type="EMBL" id="RYU90715.1"/>
    </source>
</evidence>
<comment type="similarity">
    <text evidence="1 4">Belongs to the D-isomer specific 2-hydroxyacid dehydrogenase family.</text>
</comment>
<evidence type="ECO:0000256" key="3">
    <source>
        <dbReference type="ARBA" id="ARBA00023027"/>
    </source>
</evidence>
<evidence type="ECO:0000256" key="2">
    <source>
        <dbReference type="ARBA" id="ARBA00023002"/>
    </source>
</evidence>
<feature type="domain" description="D-isomer specific 2-hydroxyacid dehydrogenase catalytic" evidence="5">
    <location>
        <begin position="17"/>
        <end position="318"/>
    </location>
</feature>
<evidence type="ECO:0000313" key="8">
    <source>
        <dbReference type="Proteomes" id="UP000293331"/>
    </source>
</evidence>
<dbReference type="InterPro" id="IPR050418">
    <property type="entry name" value="D-iso_2-hydroxyacid_DH_PdxB"/>
</dbReference>
<accession>A0A4Q5LN65</accession>
<dbReference type="Pfam" id="PF02826">
    <property type="entry name" value="2-Hacid_dh_C"/>
    <property type="match status" value="1"/>
</dbReference>
<comment type="caution">
    <text evidence="7">The sequence shown here is derived from an EMBL/GenBank/DDBJ whole genome shotgun (WGS) entry which is preliminary data.</text>
</comment>
<gene>
    <name evidence="7" type="ORF">EWM62_08700</name>
</gene>
<dbReference type="PANTHER" id="PTHR43761">
    <property type="entry name" value="D-ISOMER SPECIFIC 2-HYDROXYACID DEHYDROGENASE FAMILY PROTEIN (AFU_ORTHOLOGUE AFUA_1G13630)"/>
    <property type="match status" value="1"/>
</dbReference>
<dbReference type="InterPro" id="IPR036291">
    <property type="entry name" value="NAD(P)-bd_dom_sf"/>
</dbReference>
<keyword evidence="2 4" id="KW-0560">Oxidoreductase</keyword>
<dbReference type="PANTHER" id="PTHR43761:SF1">
    <property type="entry name" value="D-ISOMER SPECIFIC 2-HYDROXYACID DEHYDROGENASE CATALYTIC DOMAIN-CONTAINING PROTEIN-RELATED"/>
    <property type="match status" value="1"/>
</dbReference>
<dbReference type="SUPFAM" id="SSF52283">
    <property type="entry name" value="Formate/glycerate dehydrogenase catalytic domain-like"/>
    <property type="match status" value="1"/>
</dbReference>
<dbReference type="EMBL" id="SEWG01000003">
    <property type="protein sequence ID" value="RYU90715.1"/>
    <property type="molecule type" value="Genomic_DNA"/>
</dbReference>
<dbReference type="Gene3D" id="3.40.50.720">
    <property type="entry name" value="NAD(P)-binding Rossmann-like Domain"/>
    <property type="match status" value="2"/>
</dbReference>